<dbReference type="Gene3D" id="1.20.120.910">
    <property type="entry name" value="DksA, coiled-coil domain"/>
    <property type="match status" value="1"/>
</dbReference>
<proteinExistence type="predicted"/>
<feature type="zinc finger region" description="dksA C4-type" evidence="4">
    <location>
        <begin position="100"/>
        <end position="124"/>
    </location>
</feature>
<reference evidence="7 8" key="1">
    <citation type="submission" date="2020-08" db="EMBL/GenBank/DDBJ databases">
        <title>A Genomic Blueprint of the Chicken Gut Microbiome.</title>
        <authorList>
            <person name="Gilroy R."/>
            <person name="Ravi A."/>
            <person name="Getino M."/>
            <person name="Pursley I."/>
            <person name="Horton D.L."/>
            <person name="Alikhan N.-F."/>
            <person name="Baker D."/>
            <person name="Gharbi K."/>
            <person name="Hall N."/>
            <person name="Watson M."/>
            <person name="Adriaenssens E.M."/>
            <person name="Foster-Nyarko E."/>
            <person name="Jarju S."/>
            <person name="Secka A."/>
            <person name="Antonio M."/>
            <person name="Oren A."/>
            <person name="Chaudhuri R."/>
            <person name="La Ragione R.M."/>
            <person name="Hildebrand F."/>
            <person name="Pallen M.J."/>
        </authorList>
    </citation>
    <scope>NUCLEOTIDE SEQUENCE [LARGE SCALE GENOMIC DNA]</scope>
    <source>
        <strain evidence="7 8">Sa1CUA4</strain>
    </source>
</reference>
<evidence type="ECO:0000256" key="1">
    <source>
        <dbReference type="ARBA" id="ARBA00022723"/>
    </source>
</evidence>
<evidence type="ECO:0000256" key="2">
    <source>
        <dbReference type="ARBA" id="ARBA00022771"/>
    </source>
</evidence>
<feature type="compositionally biased region" description="Low complexity" evidence="5">
    <location>
        <begin position="1"/>
        <end position="16"/>
    </location>
</feature>
<dbReference type="Proteomes" id="UP000602532">
    <property type="component" value="Unassembled WGS sequence"/>
</dbReference>
<keyword evidence="2" id="KW-0863">Zinc-finger</keyword>
<feature type="region of interest" description="Disordered" evidence="5">
    <location>
        <begin position="45"/>
        <end position="64"/>
    </location>
</feature>
<evidence type="ECO:0000313" key="7">
    <source>
        <dbReference type="EMBL" id="MBD8023956.1"/>
    </source>
</evidence>
<comment type="caution">
    <text evidence="7">The sequence shown here is derived from an EMBL/GenBank/DDBJ whole genome shotgun (WGS) entry which is preliminary data.</text>
</comment>
<evidence type="ECO:0000256" key="3">
    <source>
        <dbReference type="ARBA" id="ARBA00022833"/>
    </source>
</evidence>
<keyword evidence="8" id="KW-1185">Reference proteome</keyword>
<accession>A0ABR8X3Q3</accession>
<dbReference type="RefSeq" id="WP_191766283.1">
    <property type="nucleotide sequence ID" value="NZ_JACSPM010000003.1"/>
</dbReference>
<dbReference type="InterPro" id="IPR000962">
    <property type="entry name" value="Znf_DskA_TraR"/>
</dbReference>
<feature type="region of interest" description="Disordered" evidence="5">
    <location>
        <begin position="1"/>
        <end position="25"/>
    </location>
</feature>
<evidence type="ECO:0000313" key="8">
    <source>
        <dbReference type="Proteomes" id="UP000602532"/>
    </source>
</evidence>
<dbReference type="SUPFAM" id="SSF57716">
    <property type="entry name" value="Glucocorticoid receptor-like (DNA-binding domain)"/>
    <property type="match status" value="1"/>
</dbReference>
<evidence type="ECO:0000256" key="5">
    <source>
        <dbReference type="SAM" id="MobiDB-lite"/>
    </source>
</evidence>
<keyword evidence="1" id="KW-0479">Metal-binding</keyword>
<evidence type="ECO:0000259" key="6">
    <source>
        <dbReference type="Pfam" id="PF01258"/>
    </source>
</evidence>
<dbReference type="PANTHER" id="PTHR33823">
    <property type="entry name" value="RNA POLYMERASE-BINDING TRANSCRIPTION FACTOR DKSA-RELATED"/>
    <property type="match status" value="1"/>
</dbReference>
<feature type="domain" description="Zinc finger DksA/TraR C4-type" evidence="6">
    <location>
        <begin position="98"/>
        <end position="127"/>
    </location>
</feature>
<evidence type="ECO:0000256" key="4">
    <source>
        <dbReference type="PROSITE-ProRule" id="PRU00510"/>
    </source>
</evidence>
<gene>
    <name evidence="7" type="ORF">H9622_10160</name>
</gene>
<keyword evidence="3" id="KW-0862">Zinc</keyword>
<name>A0ABR8X3Q3_9MICO</name>
<protein>
    <submittedName>
        <fullName evidence="7">TraR/DksA C4-type zinc finger protein</fullName>
    </submittedName>
</protein>
<organism evidence="7 8">
    <name type="scientific">Microbacterium gallinarum</name>
    <dbReference type="NCBI Taxonomy" id="2762209"/>
    <lineage>
        <taxon>Bacteria</taxon>
        <taxon>Bacillati</taxon>
        <taxon>Actinomycetota</taxon>
        <taxon>Actinomycetes</taxon>
        <taxon>Micrococcales</taxon>
        <taxon>Microbacteriaceae</taxon>
        <taxon>Microbacterium</taxon>
    </lineage>
</organism>
<dbReference type="Pfam" id="PF01258">
    <property type="entry name" value="zf-dskA_traR"/>
    <property type="match status" value="1"/>
</dbReference>
<dbReference type="PROSITE" id="PS51128">
    <property type="entry name" value="ZF_DKSA_2"/>
    <property type="match status" value="1"/>
</dbReference>
<sequence>MSERPASAPSDDAAASGRRDADLEALRSAAAARSASLEGAIAQLRSDRGSDNADDEHDPEGVTLSSEWARLEGLRGAALRELAEIDDVLARRRSGSDGICIDCGRSIPPERLAVRPTATRCVDCAERAGV</sequence>
<dbReference type="EMBL" id="JACSPM010000003">
    <property type="protein sequence ID" value="MBD8023956.1"/>
    <property type="molecule type" value="Genomic_DNA"/>
</dbReference>